<dbReference type="PROSITE" id="PS50943">
    <property type="entry name" value="HTH_CROC1"/>
    <property type="match status" value="1"/>
</dbReference>
<dbReference type="PANTHER" id="PTHR46797:SF1">
    <property type="entry name" value="METHYLPHOSPHONATE SYNTHASE"/>
    <property type="match status" value="1"/>
</dbReference>
<dbReference type="GO" id="GO:0003700">
    <property type="term" value="F:DNA-binding transcription factor activity"/>
    <property type="evidence" value="ECO:0007669"/>
    <property type="project" value="TreeGrafter"/>
</dbReference>
<dbReference type="GO" id="GO:0003677">
    <property type="term" value="F:DNA binding"/>
    <property type="evidence" value="ECO:0007669"/>
    <property type="project" value="UniProtKB-KW"/>
</dbReference>
<dbReference type="SMART" id="SM00530">
    <property type="entry name" value="HTH_XRE"/>
    <property type="match status" value="1"/>
</dbReference>
<dbReference type="AlphaFoldDB" id="A0A1I3G031"/>
<keyword evidence="4" id="KW-1185">Reference proteome</keyword>
<proteinExistence type="predicted"/>
<gene>
    <name evidence="3" type="ORF">SAMN05421753_106112</name>
</gene>
<dbReference type="Proteomes" id="UP000199518">
    <property type="component" value="Unassembled WGS sequence"/>
</dbReference>
<keyword evidence="1" id="KW-0238">DNA-binding</keyword>
<name>A0A1I3G031_9PLAN</name>
<dbReference type="OrthoDB" id="290910at2"/>
<evidence type="ECO:0000256" key="1">
    <source>
        <dbReference type="ARBA" id="ARBA00023125"/>
    </source>
</evidence>
<dbReference type="CDD" id="cd00093">
    <property type="entry name" value="HTH_XRE"/>
    <property type="match status" value="1"/>
</dbReference>
<dbReference type="GO" id="GO:0005829">
    <property type="term" value="C:cytosol"/>
    <property type="evidence" value="ECO:0007669"/>
    <property type="project" value="TreeGrafter"/>
</dbReference>
<dbReference type="SUPFAM" id="SSF47413">
    <property type="entry name" value="lambda repressor-like DNA-binding domains"/>
    <property type="match status" value="1"/>
</dbReference>
<dbReference type="Gene3D" id="1.10.260.40">
    <property type="entry name" value="lambda repressor-like DNA-binding domains"/>
    <property type="match status" value="1"/>
</dbReference>
<evidence type="ECO:0000313" key="4">
    <source>
        <dbReference type="Proteomes" id="UP000199518"/>
    </source>
</evidence>
<sequence length="155" mass="16886">MALKTAPRNADKHRENSFALAVAVLREQIADLPKQIQGDLFELLPDLLGGDAEEQASALQAVNEILEDKAGKIVQYALPAENGPELGNWLQFIGKTIRTERESAGLTQMELAKKAGIPQPHLSRIENGQHSPTAMTREKLAKALNIPLSKFDPSA</sequence>
<accession>A0A1I3G031</accession>
<dbReference type="PANTHER" id="PTHR46797">
    <property type="entry name" value="HTH-TYPE TRANSCRIPTIONAL REGULATOR"/>
    <property type="match status" value="1"/>
</dbReference>
<reference evidence="4" key="1">
    <citation type="submission" date="2016-10" db="EMBL/GenBank/DDBJ databases">
        <authorList>
            <person name="Varghese N."/>
            <person name="Submissions S."/>
        </authorList>
    </citation>
    <scope>NUCLEOTIDE SEQUENCE [LARGE SCALE GENOMIC DNA]</scope>
    <source>
        <strain evidence="4">DSM 26348</strain>
    </source>
</reference>
<dbReference type="InterPro" id="IPR010982">
    <property type="entry name" value="Lambda_DNA-bd_dom_sf"/>
</dbReference>
<dbReference type="InterPro" id="IPR001387">
    <property type="entry name" value="Cro/C1-type_HTH"/>
</dbReference>
<dbReference type="RefSeq" id="WP_092049501.1">
    <property type="nucleotide sequence ID" value="NZ_FOQD01000006.1"/>
</dbReference>
<dbReference type="STRING" id="1576369.SAMN05421753_106112"/>
<protein>
    <submittedName>
        <fullName evidence="3">Helix-turn-helix</fullName>
    </submittedName>
</protein>
<dbReference type="EMBL" id="FOQD01000006">
    <property type="protein sequence ID" value="SFI16806.1"/>
    <property type="molecule type" value="Genomic_DNA"/>
</dbReference>
<feature type="domain" description="HTH cro/C1-type" evidence="2">
    <location>
        <begin position="97"/>
        <end position="151"/>
    </location>
</feature>
<organism evidence="3 4">
    <name type="scientific">Planctomicrobium piriforme</name>
    <dbReference type="NCBI Taxonomy" id="1576369"/>
    <lineage>
        <taxon>Bacteria</taxon>
        <taxon>Pseudomonadati</taxon>
        <taxon>Planctomycetota</taxon>
        <taxon>Planctomycetia</taxon>
        <taxon>Planctomycetales</taxon>
        <taxon>Planctomycetaceae</taxon>
        <taxon>Planctomicrobium</taxon>
    </lineage>
</organism>
<dbReference type="Pfam" id="PF01381">
    <property type="entry name" value="HTH_3"/>
    <property type="match status" value="1"/>
</dbReference>
<dbReference type="InterPro" id="IPR050807">
    <property type="entry name" value="TransReg_Diox_bact_type"/>
</dbReference>
<evidence type="ECO:0000259" key="2">
    <source>
        <dbReference type="PROSITE" id="PS50943"/>
    </source>
</evidence>
<evidence type="ECO:0000313" key="3">
    <source>
        <dbReference type="EMBL" id="SFI16806.1"/>
    </source>
</evidence>